<evidence type="ECO:0000256" key="7">
    <source>
        <dbReference type="SAM" id="Phobius"/>
    </source>
</evidence>
<dbReference type="Gene3D" id="1.20.1730.10">
    <property type="entry name" value="Sodium/glucose cotransporter"/>
    <property type="match status" value="1"/>
</dbReference>
<evidence type="ECO:0000313" key="8">
    <source>
        <dbReference type="EMBL" id="RWR99702.1"/>
    </source>
</evidence>
<evidence type="ECO:0000256" key="3">
    <source>
        <dbReference type="ARBA" id="ARBA00022475"/>
    </source>
</evidence>
<reference evidence="8 9" key="1">
    <citation type="journal article" date="2018" name="Gigascience">
        <title>Genomes of trombidid mites reveal novel predicted allergens and laterally-transferred genes associated with secondary metabolism.</title>
        <authorList>
            <person name="Dong X."/>
            <person name="Chaisiri K."/>
            <person name="Xia D."/>
            <person name="Armstrong S.D."/>
            <person name="Fang Y."/>
            <person name="Donnelly M.J."/>
            <person name="Kadowaki T."/>
            <person name="McGarry J.W."/>
            <person name="Darby A.C."/>
            <person name="Makepeace B.L."/>
        </authorList>
    </citation>
    <scope>NUCLEOTIDE SEQUENCE [LARGE SCALE GENOMIC DNA]</scope>
    <source>
        <strain evidence="8">UoL-WK</strain>
    </source>
</reference>
<dbReference type="InterPro" id="IPR051163">
    <property type="entry name" value="Sodium:Solute_Symporter_SSF"/>
</dbReference>
<keyword evidence="5" id="KW-0406">Ion transport</keyword>
<proteinExistence type="predicted"/>
<keyword evidence="7" id="KW-1133">Transmembrane helix</keyword>
<feature type="transmembrane region" description="Helical" evidence="7">
    <location>
        <begin position="111"/>
        <end position="133"/>
    </location>
</feature>
<comment type="caution">
    <text evidence="8">The sequence shown here is derived from an EMBL/GenBank/DDBJ whole genome shotgun (WGS) entry which is preliminary data.</text>
</comment>
<dbReference type="InterPro" id="IPR038377">
    <property type="entry name" value="Na/Glc_symporter_sf"/>
</dbReference>
<evidence type="ECO:0000256" key="4">
    <source>
        <dbReference type="ARBA" id="ARBA00023053"/>
    </source>
</evidence>
<gene>
    <name evidence="8" type="ORF">B4U79_08570</name>
</gene>
<dbReference type="Proteomes" id="UP000285301">
    <property type="component" value="Unassembled WGS sequence"/>
</dbReference>
<sequence length="146" mass="15888">MSEERAVVISKILAFSYGLICLLVAYLAEKMTGILQASLTIFGVVGGPLLSLYTLGMCTKFCTAPAAGLTPEKLTLSTAQCALLNNSTVITTTPLSQTENNEVFYLFRISYMWYAGLCWLISIVIATIISFIFPSKKQNIDPSLLS</sequence>
<keyword evidence="4" id="KW-0915">Sodium</keyword>
<keyword evidence="3" id="KW-1003">Cell membrane</keyword>
<dbReference type="GO" id="GO:0006814">
    <property type="term" value="P:sodium ion transport"/>
    <property type="evidence" value="ECO:0007669"/>
    <property type="project" value="UniProtKB-KW"/>
</dbReference>
<feature type="transmembrane region" description="Helical" evidence="7">
    <location>
        <begin position="6"/>
        <end position="27"/>
    </location>
</feature>
<evidence type="ECO:0000313" key="9">
    <source>
        <dbReference type="Proteomes" id="UP000285301"/>
    </source>
</evidence>
<feature type="non-terminal residue" evidence="8">
    <location>
        <position position="146"/>
    </location>
</feature>
<dbReference type="EMBL" id="NCKU01013935">
    <property type="protein sequence ID" value="RWR99702.1"/>
    <property type="molecule type" value="Genomic_DNA"/>
</dbReference>
<dbReference type="AlphaFoldDB" id="A0A443Q9K1"/>
<dbReference type="PANTHER" id="PTHR42985:SF40">
    <property type="entry name" value="LD47995P-RELATED"/>
    <property type="match status" value="1"/>
</dbReference>
<dbReference type="GO" id="GO:0005886">
    <property type="term" value="C:plasma membrane"/>
    <property type="evidence" value="ECO:0007669"/>
    <property type="project" value="UniProtKB-SubCell"/>
</dbReference>
<dbReference type="OrthoDB" id="6132759at2759"/>
<accession>A0A443Q9K1</accession>
<protein>
    <submittedName>
        <fullName evidence="8">Putative sodium-dependent multivitamin transporter-like protein</fullName>
    </submittedName>
</protein>
<keyword evidence="9" id="KW-1185">Reference proteome</keyword>
<dbReference type="STRING" id="1965070.A0A443Q9K1"/>
<name>A0A443Q9K1_9ACAR</name>
<keyword evidence="2" id="KW-0813">Transport</keyword>
<dbReference type="GO" id="GO:0015293">
    <property type="term" value="F:symporter activity"/>
    <property type="evidence" value="ECO:0007669"/>
    <property type="project" value="TreeGrafter"/>
</dbReference>
<evidence type="ECO:0000256" key="1">
    <source>
        <dbReference type="ARBA" id="ARBA00004651"/>
    </source>
</evidence>
<keyword evidence="7" id="KW-0812">Transmembrane</keyword>
<dbReference type="PANTHER" id="PTHR42985">
    <property type="entry name" value="SODIUM-COUPLED MONOCARBOXYLATE TRANSPORTER"/>
    <property type="match status" value="1"/>
</dbReference>
<keyword evidence="6" id="KW-0739">Sodium transport</keyword>
<keyword evidence="7" id="KW-0472">Membrane</keyword>
<evidence type="ECO:0000256" key="5">
    <source>
        <dbReference type="ARBA" id="ARBA00023065"/>
    </source>
</evidence>
<feature type="transmembrane region" description="Helical" evidence="7">
    <location>
        <begin position="34"/>
        <end position="55"/>
    </location>
</feature>
<organism evidence="8 9">
    <name type="scientific">Dinothrombium tinctorium</name>
    <dbReference type="NCBI Taxonomy" id="1965070"/>
    <lineage>
        <taxon>Eukaryota</taxon>
        <taxon>Metazoa</taxon>
        <taxon>Ecdysozoa</taxon>
        <taxon>Arthropoda</taxon>
        <taxon>Chelicerata</taxon>
        <taxon>Arachnida</taxon>
        <taxon>Acari</taxon>
        <taxon>Acariformes</taxon>
        <taxon>Trombidiformes</taxon>
        <taxon>Prostigmata</taxon>
        <taxon>Anystina</taxon>
        <taxon>Parasitengona</taxon>
        <taxon>Trombidioidea</taxon>
        <taxon>Trombidiidae</taxon>
        <taxon>Dinothrombium</taxon>
    </lineage>
</organism>
<evidence type="ECO:0000256" key="6">
    <source>
        <dbReference type="ARBA" id="ARBA00023201"/>
    </source>
</evidence>
<evidence type="ECO:0000256" key="2">
    <source>
        <dbReference type="ARBA" id="ARBA00022448"/>
    </source>
</evidence>
<comment type="subcellular location">
    <subcellularLocation>
        <location evidence="1">Cell membrane</location>
        <topology evidence="1">Multi-pass membrane protein</topology>
    </subcellularLocation>
</comment>